<dbReference type="EMBL" id="MPNT01000023">
    <property type="protein sequence ID" value="OJZ70031.1"/>
    <property type="molecule type" value="Genomic_DNA"/>
</dbReference>
<evidence type="ECO:0000313" key="2">
    <source>
        <dbReference type="Proteomes" id="UP000186438"/>
    </source>
</evidence>
<sequence>MAAFPGWGALRDAIAAMADSPNTTTTGQIAVCLWAIPPSAAPSTVDTTATNVEQKPISVPRCCSAAAALIHEIPAATTAAPASVARKNTVPYTQTRNHCPESSARMHAAAATALRMALPTSMPRTPYTRCTLVHTGEPTTSPMLETMTSTCKPPPWWAVRNA</sequence>
<reference evidence="1 2" key="1">
    <citation type="submission" date="2016-11" db="EMBL/GenBank/DDBJ databases">
        <title>Genome sequences of unsequenced Mycobacteria.</title>
        <authorList>
            <person name="Greninger A.L."/>
            <person name="Fang F."/>
            <person name="Jerome K.R."/>
        </authorList>
    </citation>
    <scope>NUCLEOTIDE SEQUENCE [LARGE SCALE GENOMIC DNA]</scope>
    <source>
        <strain evidence="1 2">M11</strain>
    </source>
</reference>
<proteinExistence type="predicted"/>
<organism evidence="1 2">
    <name type="scientific">Mycobacterium paraffinicum</name>
    <dbReference type="NCBI Taxonomy" id="53378"/>
    <lineage>
        <taxon>Bacteria</taxon>
        <taxon>Bacillati</taxon>
        <taxon>Actinomycetota</taxon>
        <taxon>Actinomycetes</taxon>
        <taxon>Mycobacteriales</taxon>
        <taxon>Mycobacteriaceae</taxon>
        <taxon>Mycobacterium</taxon>
    </lineage>
</organism>
<comment type="caution">
    <text evidence="1">The sequence shown here is derived from an EMBL/GenBank/DDBJ whole genome shotgun (WGS) entry which is preliminary data.</text>
</comment>
<gene>
    <name evidence="1" type="ORF">BRW65_21095</name>
</gene>
<accession>A0A1Q4HPZ2</accession>
<dbReference type="AlphaFoldDB" id="A0A1Q4HPZ2"/>
<evidence type="ECO:0000313" key="1">
    <source>
        <dbReference type="EMBL" id="OJZ70031.1"/>
    </source>
</evidence>
<keyword evidence="2" id="KW-1185">Reference proteome</keyword>
<dbReference type="Proteomes" id="UP000186438">
    <property type="component" value="Unassembled WGS sequence"/>
</dbReference>
<protein>
    <submittedName>
        <fullName evidence="1">Uncharacterized protein</fullName>
    </submittedName>
</protein>
<name>A0A1Q4HPZ2_9MYCO</name>